<dbReference type="AlphaFoldDB" id="A0A0C1ZG35"/>
<dbReference type="PATRIC" id="fig|1229493.5.peg.2380"/>
<gene>
    <name evidence="2" type="ORF">H735_16155</name>
</gene>
<evidence type="ECO:0000256" key="1">
    <source>
        <dbReference type="SAM" id="Phobius"/>
    </source>
</evidence>
<feature type="transmembrane region" description="Helical" evidence="1">
    <location>
        <begin position="12"/>
        <end position="30"/>
    </location>
</feature>
<reference evidence="2 3" key="1">
    <citation type="submission" date="2014-07" db="EMBL/GenBank/DDBJ databases">
        <title>Unique and conserved regions in Vibrio harveyi and related species in comparison with the shrimp pathogen Vibrio harveyi CAIM 1792.</title>
        <authorList>
            <person name="Espinoza-Valles I."/>
            <person name="Vora G."/>
            <person name="Leekitcharoenphon P."/>
            <person name="Ussery D."/>
            <person name="Hoj L."/>
            <person name="Gomez-Gil B."/>
        </authorList>
    </citation>
    <scope>NUCLEOTIDE SEQUENCE [LARGE SCALE GENOMIC DNA]</scope>
    <source>
        <strain evidence="3">CAIM 1854 / LMG 25443</strain>
    </source>
</reference>
<dbReference type="RefSeq" id="WP_020197420.1">
    <property type="nucleotide sequence ID" value="NZ_BAOH01000119.1"/>
</dbReference>
<keyword evidence="1" id="KW-0812">Transmembrane</keyword>
<evidence type="ECO:0000313" key="2">
    <source>
        <dbReference type="EMBL" id="KIF52106.1"/>
    </source>
</evidence>
<sequence length="118" mass="13455">MAAQKLTKARLAQILIMLSLLIGAFFWRTFTYEQDREVDCSQKQRCDVTIGVAKITINKASEGFSIESSETDSVKIDLNQSGNFINLDDKYREIDWSVISETKAINLKINENIVRVHL</sequence>
<organism evidence="2 3">
    <name type="scientific">Vibrio owensii CAIM 1854 = LMG 25443</name>
    <dbReference type="NCBI Taxonomy" id="1229493"/>
    <lineage>
        <taxon>Bacteria</taxon>
        <taxon>Pseudomonadati</taxon>
        <taxon>Pseudomonadota</taxon>
        <taxon>Gammaproteobacteria</taxon>
        <taxon>Vibrionales</taxon>
        <taxon>Vibrionaceae</taxon>
        <taxon>Vibrio</taxon>
    </lineage>
</organism>
<dbReference type="Proteomes" id="UP000031586">
    <property type="component" value="Unassembled WGS sequence"/>
</dbReference>
<evidence type="ECO:0000313" key="3">
    <source>
        <dbReference type="Proteomes" id="UP000031586"/>
    </source>
</evidence>
<accession>A0A0C1ZG35</accession>
<keyword evidence="1" id="KW-1133">Transmembrane helix</keyword>
<dbReference type="EMBL" id="JPRD01000025">
    <property type="protein sequence ID" value="KIF52106.1"/>
    <property type="molecule type" value="Genomic_DNA"/>
</dbReference>
<name>A0A0C1ZG35_9VIBR</name>
<comment type="caution">
    <text evidence="2">The sequence shown here is derived from an EMBL/GenBank/DDBJ whole genome shotgun (WGS) entry which is preliminary data.</text>
</comment>
<proteinExistence type="predicted"/>
<keyword evidence="1" id="KW-0472">Membrane</keyword>
<protein>
    <submittedName>
        <fullName evidence="2">Uncharacterized protein</fullName>
    </submittedName>
</protein>